<dbReference type="GO" id="GO:0006508">
    <property type="term" value="P:proteolysis"/>
    <property type="evidence" value="ECO:0007669"/>
    <property type="project" value="UniProtKB-KW"/>
</dbReference>
<feature type="compositionally biased region" description="Low complexity" evidence="5">
    <location>
        <begin position="14"/>
        <end position="48"/>
    </location>
</feature>
<keyword evidence="2 6" id="KW-0645">Protease</keyword>
<dbReference type="PRINTS" id="PR00446">
    <property type="entry name" value="HYDRGNUPTAKE"/>
</dbReference>
<dbReference type="Pfam" id="PF01750">
    <property type="entry name" value="HycI"/>
    <property type="match status" value="1"/>
</dbReference>
<dbReference type="InterPro" id="IPR000671">
    <property type="entry name" value="Peptidase_A31"/>
</dbReference>
<comment type="caution">
    <text evidence="6">The sequence shown here is derived from an EMBL/GenBank/DDBJ whole genome shotgun (WGS) entry which is preliminary data.</text>
</comment>
<name>A0ABS2U6W1_9ACTN</name>
<gene>
    <name evidence="6" type="ORF">ITX44_37950</name>
</gene>
<dbReference type="RefSeq" id="WP_205364013.1">
    <property type="nucleotide sequence ID" value="NZ_JADKYB010000033.1"/>
</dbReference>
<keyword evidence="4" id="KW-0378">Hydrolase</keyword>
<dbReference type="SUPFAM" id="SSF53163">
    <property type="entry name" value="HybD-like"/>
    <property type="match status" value="1"/>
</dbReference>
<proteinExistence type="inferred from homology"/>
<dbReference type="InterPro" id="IPR023430">
    <property type="entry name" value="Pept_HybD-like_dom_sf"/>
</dbReference>
<evidence type="ECO:0000256" key="1">
    <source>
        <dbReference type="ARBA" id="ARBA00006814"/>
    </source>
</evidence>
<dbReference type="Proteomes" id="UP000749040">
    <property type="component" value="Unassembled WGS sequence"/>
</dbReference>
<keyword evidence="3" id="KW-0064">Aspartyl protease</keyword>
<accession>A0ABS2U6W1</accession>
<organism evidence="6 7">
    <name type="scientific">Actinacidiphila acididurans</name>
    <dbReference type="NCBI Taxonomy" id="2784346"/>
    <lineage>
        <taxon>Bacteria</taxon>
        <taxon>Bacillati</taxon>
        <taxon>Actinomycetota</taxon>
        <taxon>Actinomycetes</taxon>
        <taxon>Kitasatosporales</taxon>
        <taxon>Streptomycetaceae</taxon>
        <taxon>Actinacidiphila</taxon>
    </lineage>
</organism>
<evidence type="ECO:0000256" key="5">
    <source>
        <dbReference type="SAM" id="MobiDB-lite"/>
    </source>
</evidence>
<sequence>MSTPASGLADTALSTAQGTPAGTPAGAAPSGSAGAPGSGTSSTPISGPLSANPFRPGSKVRLRPSRSADILDLALAGRTAEVTAVEEDLDGQVHVAVVLDGDPGRDLGAAVQIGHRFFFSPEELEPAGPPGAAAAPPRTRVLVAGVGNVFLADDGFGPAAAAALARTELPEGVHVADFGIRGMDLAYRMLDGYDTVVLLDAAPHGEPPGTLSVIEPDPDALPSGAAPEAHAMDPVKVLALARTLGGGALPRVLVVGCEPQVRMAGDDPDVVVALSDPVREAVDRSVPFVHTLLADLLTAAGRR</sequence>
<dbReference type="GO" id="GO:0008233">
    <property type="term" value="F:peptidase activity"/>
    <property type="evidence" value="ECO:0007669"/>
    <property type="project" value="UniProtKB-KW"/>
</dbReference>
<evidence type="ECO:0000313" key="7">
    <source>
        <dbReference type="Proteomes" id="UP000749040"/>
    </source>
</evidence>
<evidence type="ECO:0000313" key="6">
    <source>
        <dbReference type="EMBL" id="MBM9510245.1"/>
    </source>
</evidence>
<dbReference type="Gene3D" id="3.40.50.1450">
    <property type="entry name" value="HybD-like"/>
    <property type="match status" value="1"/>
</dbReference>
<protein>
    <submittedName>
        <fullName evidence="6">Hydrogenase maturation protease</fullName>
    </submittedName>
</protein>
<evidence type="ECO:0000256" key="2">
    <source>
        <dbReference type="ARBA" id="ARBA00022670"/>
    </source>
</evidence>
<evidence type="ECO:0000256" key="4">
    <source>
        <dbReference type="ARBA" id="ARBA00022801"/>
    </source>
</evidence>
<comment type="similarity">
    <text evidence="1">Belongs to the peptidase A31 family.</text>
</comment>
<keyword evidence="7" id="KW-1185">Reference proteome</keyword>
<reference evidence="6 7" key="1">
    <citation type="submission" date="2021-01" db="EMBL/GenBank/DDBJ databases">
        <title>Streptomyces acididurans sp. nov., isolated from a peat swamp forest soil.</title>
        <authorList>
            <person name="Chantavorakit T."/>
            <person name="Duangmal K."/>
        </authorList>
    </citation>
    <scope>NUCLEOTIDE SEQUENCE [LARGE SCALE GENOMIC DNA]</scope>
    <source>
        <strain evidence="6 7">KK5PA1</strain>
    </source>
</reference>
<dbReference type="EMBL" id="JADKYB010000033">
    <property type="protein sequence ID" value="MBM9510245.1"/>
    <property type="molecule type" value="Genomic_DNA"/>
</dbReference>
<dbReference type="PANTHER" id="PTHR30302:SF1">
    <property type="entry name" value="HYDROGENASE 2 MATURATION PROTEASE"/>
    <property type="match status" value="1"/>
</dbReference>
<feature type="region of interest" description="Disordered" evidence="5">
    <location>
        <begin position="1"/>
        <end position="63"/>
    </location>
</feature>
<dbReference type="NCBIfam" id="TIGR00072">
    <property type="entry name" value="hydrog_prot"/>
    <property type="match status" value="1"/>
</dbReference>
<dbReference type="PANTHER" id="PTHR30302">
    <property type="entry name" value="HYDROGENASE 1 MATURATION PROTEASE"/>
    <property type="match status" value="1"/>
</dbReference>
<evidence type="ECO:0000256" key="3">
    <source>
        <dbReference type="ARBA" id="ARBA00022750"/>
    </source>
</evidence>